<evidence type="ECO:0000256" key="1">
    <source>
        <dbReference type="SAM" id="Phobius"/>
    </source>
</evidence>
<comment type="caution">
    <text evidence="2">The sequence shown here is derived from an EMBL/GenBank/DDBJ whole genome shotgun (WGS) entry which is preliminary data.</text>
</comment>
<keyword evidence="1" id="KW-1133">Transmembrane helix</keyword>
<name>A0AAD3XGL4_NEPGR</name>
<keyword evidence="3" id="KW-1185">Reference proteome</keyword>
<dbReference type="AlphaFoldDB" id="A0AAD3XGL4"/>
<accession>A0AAD3XGL4</accession>
<reference evidence="2" key="1">
    <citation type="submission" date="2023-05" db="EMBL/GenBank/DDBJ databases">
        <title>Nepenthes gracilis genome sequencing.</title>
        <authorList>
            <person name="Fukushima K."/>
        </authorList>
    </citation>
    <scope>NUCLEOTIDE SEQUENCE</scope>
    <source>
        <strain evidence="2">SING2019-196</strain>
    </source>
</reference>
<gene>
    <name evidence="2" type="ORF">Nepgr_005587</name>
</gene>
<evidence type="ECO:0000313" key="3">
    <source>
        <dbReference type="Proteomes" id="UP001279734"/>
    </source>
</evidence>
<keyword evidence="1" id="KW-0812">Transmembrane</keyword>
<keyword evidence="1" id="KW-0472">Membrane</keyword>
<organism evidence="2 3">
    <name type="scientific">Nepenthes gracilis</name>
    <name type="common">Slender pitcher plant</name>
    <dbReference type="NCBI Taxonomy" id="150966"/>
    <lineage>
        <taxon>Eukaryota</taxon>
        <taxon>Viridiplantae</taxon>
        <taxon>Streptophyta</taxon>
        <taxon>Embryophyta</taxon>
        <taxon>Tracheophyta</taxon>
        <taxon>Spermatophyta</taxon>
        <taxon>Magnoliopsida</taxon>
        <taxon>eudicotyledons</taxon>
        <taxon>Gunneridae</taxon>
        <taxon>Pentapetalae</taxon>
        <taxon>Caryophyllales</taxon>
        <taxon>Nepenthaceae</taxon>
        <taxon>Nepenthes</taxon>
    </lineage>
</organism>
<dbReference type="Proteomes" id="UP001279734">
    <property type="component" value="Unassembled WGS sequence"/>
</dbReference>
<protein>
    <submittedName>
        <fullName evidence="2">Uncharacterized protein</fullName>
    </submittedName>
</protein>
<evidence type="ECO:0000313" key="2">
    <source>
        <dbReference type="EMBL" id="GMH03748.1"/>
    </source>
</evidence>
<feature type="transmembrane region" description="Helical" evidence="1">
    <location>
        <begin position="97"/>
        <end position="115"/>
    </location>
</feature>
<dbReference type="EMBL" id="BSYO01000004">
    <property type="protein sequence ID" value="GMH03748.1"/>
    <property type="molecule type" value="Genomic_DNA"/>
</dbReference>
<proteinExistence type="predicted"/>
<sequence length="137" mass="15945">MGNKQLNRVCKQFCHVVRVPVSSAQLRWVKALDKDHNGHTCFTHSPTFECFKPARSHDKFISYRPHMLHIKKNTTISASLYAILQKYLVRYFLSCRLFLFCWMDCIMGTHVFLVAPRLSALSPLGHVINLFLIVHAW</sequence>